<name>A9U747_PHYPA</name>
<dbReference type="HOGENOM" id="CLU_923143_0_0_1"/>
<dbReference type="EMBL" id="DS546332">
    <property type="protein sequence ID" value="EDQ48506.1"/>
    <property type="molecule type" value="Genomic_DNA"/>
</dbReference>
<proteinExistence type="predicted"/>
<feature type="region of interest" description="Disordered" evidence="1">
    <location>
        <begin position="88"/>
        <end position="117"/>
    </location>
</feature>
<feature type="compositionally biased region" description="Low complexity" evidence="1">
    <location>
        <begin position="88"/>
        <end position="106"/>
    </location>
</feature>
<organism>
    <name type="scientific">Physcomitrium patens</name>
    <name type="common">Spreading-leaved earth moss</name>
    <name type="synonym">Physcomitrella patens</name>
    <dbReference type="NCBI Taxonomy" id="3218"/>
    <lineage>
        <taxon>Eukaryota</taxon>
        <taxon>Viridiplantae</taxon>
        <taxon>Streptophyta</taxon>
        <taxon>Embryophyta</taxon>
        <taxon>Bryophyta</taxon>
        <taxon>Bryophytina</taxon>
        <taxon>Bryopsida</taxon>
        <taxon>Funariidae</taxon>
        <taxon>Funariales</taxon>
        <taxon>Funariaceae</taxon>
        <taxon>Physcomitrium</taxon>
    </lineage>
</organism>
<protein>
    <submittedName>
        <fullName evidence="2">Predicted protein</fullName>
    </submittedName>
</protein>
<dbReference type="AlphaFoldDB" id="A9U747"/>
<gene>
    <name evidence="2" type="ORF">PHYPADRAFT_103697</name>
</gene>
<reference evidence="2" key="1">
    <citation type="journal article" date="2008" name="Science">
        <title>The Physcomitrella genome reveals evolutionary insights into the conquest of land by plants.</title>
        <authorList>
            <person name="Rensing S."/>
            <person name="Lang D."/>
            <person name="Zimmer A."/>
            <person name="Terry A."/>
            <person name="Salamov A."/>
            <person name="Shapiro H."/>
            <person name="Nishiyama T."/>
            <person name="Perroud P.-F."/>
            <person name="Lindquist E."/>
            <person name="Kamisugi Y."/>
            <person name="Tanahashi T."/>
            <person name="Sakakibara K."/>
            <person name="Fujita T."/>
            <person name="Oishi K."/>
            <person name="Shin-I T."/>
            <person name="Kuroki Y."/>
            <person name="Toyoda A."/>
            <person name="Suzuki Y."/>
            <person name="Hashimoto A."/>
            <person name="Yamaguchi K."/>
            <person name="Sugano A."/>
            <person name="Kohara Y."/>
            <person name="Fujiyama A."/>
            <person name="Anterola A."/>
            <person name="Aoki S."/>
            <person name="Ashton N."/>
            <person name="Barbazuk W.B."/>
            <person name="Barker E."/>
            <person name="Bennetzen J."/>
            <person name="Bezanilla M."/>
            <person name="Blankenship R."/>
            <person name="Cho S.H."/>
            <person name="Dutcher S."/>
            <person name="Estelle M."/>
            <person name="Fawcett J.A."/>
            <person name="Gundlach H."/>
            <person name="Hanada K."/>
            <person name="Heyl A."/>
            <person name="Hicks K.A."/>
            <person name="Hugh J."/>
            <person name="Lohr M."/>
            <person name="Mayer K."/>
            <person name="Melkozernov A."/>
            <person name="Murata T."/>
            <person name="Nelson D."/>
            <person name="Pils B."/>
            <person name="Prigge M."/>
            <person name="Reiss B."/>
            <person name="Renner T."/>
            <person name="Rombauts S."/>
            <person name="Rushton P."/>
            <person name="Sanderfoot A."/>
            <person name="Schween G."/>
            <person name="Shiu S.-H."/>
            <person name="Stueber K."/>
            <person name="Theodoulou F.L."/>
            <person name="Tu H."/>
            <person name="Van de Peer Y."/>
            <person name="Verrier P.J."/>
            <person name="Waters E."/>
            <person name="Wood A."/>
            <person name="Yang L."/>
            <person name="Cove D."/>
            <person name="Cuming A."/>
            <person name="Hasebe M."/>
            <person name="Lucas S."/>
            <person name="Mishler D.B."/>
            <person name="Reski R."/>
            <person name="Grigoriev I."/>
            <person name="Quatrano R.S."/>
            <person name="Boore J.L."/>
        </authorList>
    </citation>
    <scope>NUCLEOTIDE SEQUENCE [LARGE SCALE GENOMIC DNA]</scope>
</reference>
<accession>A9U747</accession>
<evidence type="ECO:0000256" key="1">
    <source>
        <dbReference type="SAM" id="MobiDB-lite"/>
    </source>
</evidence>
<evidence type="ECO:0000313" key="2">
    <source>
        <dbReference type="EMBL" id="EDQ48506.1"/>
    </source>
</evidence>
<sequence length="338" mass="38729">MAERELAGLRESAATYEGELKRSKLRLAIERSKPDDPVQLTKRLLHCLYFEQDLLCKSLPQGEGGSDQRQKIRKLFDLIDQLEQSIQEEVPTPVESPPAAVVSPPQAEEDDVESIPGTFYRGDHGGRIYLENREAFNITESMVHDHHLQHEAEVQCKPSHQENSHIQYEIERILFQGDDRYSPVRHFMGYVELGEHFTWYCVDMNNSENRYLLHDKDVHIQKPQDGDACAFNVLAGNHVARLSRLYREMPVEDKSQSVKKYPVKKEEDKSKRAPFLTGCRIVIIGGLAKWFESVITETGAELECWCSDIILIVIFQTGCAEVWMAKGSGEPYNNLFHP</sequence>